<reference evidence="4" key="1">
    <citation type="journal article" date="2014" name="Int. J. Syst. Evol. Microbiol.">
        <title>Complete genome sequence of Corynebacterium casei LMG S-19264T (=DSM 44701T), isolated from a smear-ripened cheese.</title>
        <authorList>
            <consortium name="US DOE Joint Genome Institute (JGI-PGF)"/>
            <person name="Walter F."/>
            <person name="Albersmeier A."/>
            <person name="Kalinowski J."/>
            <person name="Ruckert C."/>
        </authorList>
    </citation>
    <scope>NUCLEOTIDE SEQUENCE</scope>
    <source>
        <strain evidence="4">JCM 17251</strain>
    </source>
</reference>
<dbReference type="PANTHER" id="PTHR23088">
    <property type="entry name" value="NITRILASE-RELATED"/>
    <property type="match status" value="1"/>
</dbReference>
<gene>
    <name evidence="4" type="ORF">GCM10007971_23040</name>
</gene>
<evidence type="ECO:0000256" key="2">
    <source>
        <dbReference type="ARBA" id="ARBA00022801"/>
    </source>
</evidence>
<dbReference type="InterPro" id="IPR003010">
    <property type="entry name" value="C-N_Hydrolase"/>
</dbReference>
<keyword evidence="2 4" id="KW-0378">Hydrolase</keyword>
<dbReference type="PANTHER" id="PTHR23088:SF27">
    <property type="entry name" value="DEAMINATED GLUTATHIONE AMIDASE"/>
    <property type="match status" value="1"/>
</dbReference>
<protein>
    <submittedName>
        <fullName evidence="4">Carbon-nitrogen hydrolase</fullName>
    </submittedName>
</protein>
<accession>A0A917XZL2</accession>
<organism evidence="4 5">
    <name type="scientific">Oceanobacillus indicireducens</name>
    <dbReference type="NCBI Taxonomy" id="1004261"/>
    <lineage>
        <taxon>Bacteria</taxon>
        <taxon>Bacillati</taxon>
        <taxon>Bacillota</taxon>
        <taxon>Bacilli</taxon>
        <taxon>Bacillales</taxon>
        <taxon>Bacillaceae</taxon>
        <taxon>Oceanobacillus</taxon>
    </lineage>
</organism>
<evidence type="ECO:0000259" key="3">
    <source>
        <dbReference type="PROSITE" id="PS50263"/>
    </source>
</evidence>
<reference evidence="4" key="2">
    <citation type="submission" date="2020-09" db="EMBL/GenBank/DDBJ databases">
        <authorList>
            <person name="Sun Q."/>
            <person name="Ohkuma M."/>
        </authorList>
    </citation>
    <scope>NUCLEOTIDE SEQUENCE</scope>
    <source>
        <strain evidence="4">JCM 17251</strain>
    </source>
</reference>
<comment type="similarity">
    <text evidence="1">Belongs to the carbon-nitrogen hydrolase superfamily. NIT1/NIT2 family.</text>
</comment>
<evidence type="ECO:0000313" key="4">
    <source>
        <dbReference type="EMBL" id="GGN59658.1"/>
    </source>
</evidence>
<dbReference type="RefSeq" id="WP_188857513.1">
    <property type="nucleotide sequence ID" value="NZ_BMOS01000015.1"/>
</dbReference>
<feature type="domain" description="CN hydrolase" evidence="3">
    <location>
        <begin position="4"/>
        <end position="250"/>
    </location>
</feature>
<dbReference type="PROSITE" id="PS01227">
    <property type="entry name" value="UPF0012"/>
    <property type="match status" value="1"/>
</dbReference>
<dbReference type="InterPro" id="IPR001110">
    <property type="entry name" value="UPF0012_CS"/>
</dbReference>
<name>A0A917XZL2_9BACI</name>
<keyword evidence="5" id="KW-1185">Reference proteome</keyword>
<sequence length="281" mass="31613">MSMVKVAAIQMDSQNDKQENIKKADSMIREAVLKGAELVTLPEYFNFIGEEKEEEENAEYIESGETVVFLKNIAKELNVWLHGGSILEKVDGNEKYYNTTLFINKNGEVVSAYRKIHLYDVEINNGPSHLESKTKNFGTEIVVSDTDFAKIGLTICYDVRFPELFRLQALEGAEIAIVPAEFTLFTGRDHWEVLLRARAIENQLYVIAPGQIGNKPAFQSYGRSMIVDPWGTVIATSSDKESVLISEIDLAYLRGLRKQVPSLSNRRPEVYNITKVGGVKV</sequence>
<dbReference type="GO" id="GO:0016811">
    <property type="term" value="F:hydrolase activity, acting on carbon-nitrogen (but not peptide) bonds, in linear amides"/>
    <property type="evidence" value="ECO:0007669"/>
    <property type="project" value="InterPro"/>
</dbReference>
<evidence type="ECO:0000313" key="5">
    <source>
        <dbReference type="Proteomes" id="UP000624041"/>
    </source>
</evidence>
<proteinExistence type="inferred from homology"/>
<dbReference type="PROSITE" id="PS50263">
    <property type="entry name" value="CN_HYDROLASE"/>
    <property type="match status" value="1"/>
</dbReference>
<dbReference type="EMBL" id="BMOS01000015">
    <property type="protein sequence ID" value="GGN59658.1"/>
    <property type="molecule type" value="Genomic_DNA"/>
</dbReference>
<comment type="caution">
    <text evidence="4">The sequence shown here is derived from an EMBL/GenBank/DDBJ whole genome shotgun (WGS) entry which is preliminary data.</text>
</comment>
<dbReference type="Pfam" id="PF00795">
    <property type="entry name" value="CN_hydrolase"/>
    <property type="match status" value="1"/>
</dbReference>
<dbReference type="Proteomes" id="UP000624041">
    <property type="component" value="Unassembled WGS sequence"/>
</dbReference>
<dbReference type="CDD" id="cd07572">
    <property type="entry name" value="nit"/>
    <property type="match status" value="1"/>
</dbReference>
<evidence type="ECO:0000256" key="1">
    <source>
        <dbReference type="ARBA" id="ARBA00010613"/>
    </source>
</evidence>
<dbReference type="InterPro" id="IPR045254">
    <property type="entry name" value="Nit1/2_C-N_Hydrolase"/>
</dbReference>
<dbReference type="InterPro" id="IPR036526">
    <property type="entry name" value="C-N_Hydrolase_sf"/>
</dbReference>
<dbReference type="AlphaFoldDB" id="A0A917XZL2"/>
<dbReference type="SUPFAM" id="SSF56317">
    <property type="entry name" value="Carbon-nitrogen hydrolase"/>
    <property type="match status" value="1"/>
</dbReference>
<dbReference type="Gene3D" id="3.60.110.10">
    <property type="entry name" value="Carbon-nitrogen hydrolase"/>
    <property type="match status" value="1"/>
</dbReference>